<dbReference type="InterPro" id="IPR008978">
    <property type="entry name" value="HSP20-like_chaperone"/>
</dbReference>
<comment type="caution">
    <text evidence="4">The sequence shown here is derived from an EMBL/GenBank/DDBJ whole genome shotgun (WGS) entry which is preliminary data.</text>
</comment>
<dbReference type="Pfam" id="PF18201">
    <property type="entry name" value="PIH1_CS"/>
    <property type="match status" value="1"/>
</dbReference>
<reference evidence="4" key="1">
    <citation type="submission" date="2021-09" db="EMBL/GenBank/DDBJ databases">
        <authorList>
            <consortium name="AG Swart"/>
            <person name="Singh M."/>
            <person name="Singh A."/>
            <person name="Seah K."/>
            <person name="Emmerich C."/>
        </authorList>
    </citation>
    <scope>NUCLEOTIDE SEQUENCE</scope>
    <source>
        <strain evidence="4">ATCC30299</strain>
    </source>
</reference>
<proteinExistence type="inferred from homology"/>
<comment type="similarity">
    <text evidence="1">Belongs to the PIH1 family.</text>
</comment>
<organism evidence="4 5">
    <name type="scientific">Blepharisma stoltei</name>
    <dbReference type="NCBI Taxonomy" id="1481888"/>
    <lineage>
        <taxon>Eukaryota</taxon>
        <taxon>Sar</taxon>
        <taxon>Alveolata</taxon>
        <taxon>Ciliophora</taxon>
        <taxon>Postciliodesmatophora</taxon>
        <taxon>Heterotrichea</taxon>
        <taxon>Heterotrichida</taxon>
        <taxon>Blepharismidae</taxon>
        <taxon>Blepharisma</taxon>
    </lineage>
</organism>
<dbReference type="AlphaFoldDB" id="A0AAU9JP67"/>
<dbReference type="GO" id="GO:0051087">
    <property type="term" value="F:protein-folding chaperone binding"/>
    <property type="evidence" value="ECO:0007669"/>
    <property type="project" value="InterPro"/>
</dbReference>
<feature type="domain" description="PIH1D1/2/3 CS-like" evidence="3">
    <location>
        <begin position="84"/>
        <end position="179"/>
    </location>
</feature>
<dbReference type="InterPro" id="IPR041442">
    <property type="entry name" value="PIH1D1/2/3_CS-like"/>
</dbReference>
<dbReference type="EMBL" id="CAJZBQ010000043">
    <property type="protein sequence ID" value="CAG9327406.1"/>
    <property type="molecule type" value="Genomic_DNA"/>
</dbReference>
<dbReference type="InterPro" id="IPR026697">
    <property type="entry name" value="DNAAF6"/>
</dbReference>
<keyword evidence="5" id="KW-1185">Reference proteome</keyword>
<sequence>MDFNPSNIEALKDLLCGDEDEQSPYSNFSSGSALNPGVIGGGQKEMAPPNAKIEAKVNRPSKNDIWQAEEVNNVQAEKSDDRPEPEYEILYQQRVGTEDVYLGLSDLDTSSRQCQDLILKIKLPNTRFKDIGLDVDPQTVRLQAPNYKLTLPLPHAVLDKQGSAKWETNKDLLTVNLPIDKNDIPL</sequence>
<evidence type="ECO:0000259" key="3">
    <source>
        <dbReference type="Pfam" id="PF18201"/>
    </source>
</evidence>
<dbReference type="Proteomes" id="UP001162131">
    <property type="component" value="Unassembled WGS sequence"/>
</dbReference>
<feature type="compositionally biased region" description="Polar residues" evidence="2">
    <location>
        <begin position="23"/>
        <end position="33"/>
    </location>
</feature>
<gene>
    <name evidence="4" type="ORF">BSTOLATCC_MIC43445</name>
</gene>
<dbReference type="Gene3D" id="2.60.40.790">
    <property type="match status" value="1"/>
</dbReference>
<dbReference type="GO" id="GO:0005737">
    <property type="term" value="C:cytoplasm"/>
    <property type="evidence" value="ECO:0007669"/>
    <property type="project" value="TreeGrafter"/>
</dbReference>
<dbReference type="PANTHER" id="PTHR21083:SF0">
    <property type="entry name" value="DYNEIN AXONEMAL ASSEMBLY FACTOR 6"/>
    <property type="match status" value="1"/>
</dbReference>
<accession>A0AAU9JP67</accession>
<evidence type="ECO:0000256" key="1">
    <source>
        <dbReference type="ARBA" id="ARBA00008511"/>
    </source>
</evidence>
<name>A0AAU9JP67_9CILI</name>
<dbReference type="GO" id="GO:0070286">
    <property type="term" value="P:axonemal dynein complex assembly"/>
    <property type="evidence" value="ECO:0007669"/>
    <property type="project" value="InterPro"/>
</dbReference>
<evidence type="ECO:0000313" key="4">
    <source>
        <dbReference type="EMBL" id="CAG9327406.1"/>
    </source>
</evidence>
<dbReference type="GO" id="GO:0045505">
    <property type="term" value="F:dynein intermediate chain binding"/>
    <property type="evidence" value="ECO:0007669"/>
    <property type="project" value="TreeGrafter"/>
</dbReference>
<dbReference type="PANTHER" id="PTHR21083">
    <property type="entry name" value="TWISTER"/>
    <property type="match status" value="1"/>
</dbReference>
<evidence type="ECO:0000313" key="5">
    <source>
        <dbReference type="Proteomes" id="UP001162131"/>
    </source>
</evidence>
<feature type="region of interest" description="Disordered" evidence="2">
    <location>
        <begin position="19"/>
        <end position="49"/>
    </location>
</feature>
<protein>
    <recommendedName>
        <fullName evidence="3">PIH1D1/2/3 CS-like domain-containing protein</fullName>
    </recommendedName>
</protein>
<evidence type="ECO:0000256" key="2">
    <source>
        <dbReference type="SAM" id="MobiDB-lite"/>
    </source>
</evidence>